<feature type="chain" id="PRO_5036177399" description="DUF5626 domain-containing protein" evidence="1">
    <location>
        <begin position="24"/>
        <end position="148"/>
    </location>
</feature>
<dbReference type="AlphaFoldDB" id="A0A6I3R243"/>
<dbReference type="EMBL" id="VUNJ01000003">
    <property type="protein sequence ID" value="MST91210.1"/>
    <property type="molecule type" value="Genomic_DNA"/>
</dbReference>
<dbReference type="RefSeq" id="WP_133304157.1">
    <property type="nucleotide sequence ID" value="NZ_CAUBBA010000036.1"/>
</dbReference>
<keyword evidence="1" id="KW-0732">Signal</keyword>
<evidence type="ECO:0000313" key="2">
    <source>
        <dbReference type="EMBL" id="MST91210.1"/>
    </source>
</evidence>
<dbReference type="Proteomes" id="UP000431913">
    <property type="component" value="Unassembled WGS sequence"/>
</dbReference>
<gene>
    <name evidence="2" type="ORF">FYJ76_04555</name>
    <name evidence="3" type="ORF">GMD59_18300</name>
</gene>
<dbReference type="EMBL" id="WMZU01000058">
    <property type="protein sequence ID" value="MTS29212.1"/>
    <property type="molecule type" value="Genomic_DNA"/>
</dbReference>
<feature type="signal peptide" evidence="1">
    <location>
        <begin position="1"/>
        <end position="23"/>
    </location>
</feature>
<accession>A0A6I3R243</accession>
<evidence type="ECO:0000256" key="1">
    <source>
        <dbReference type="SAM" id="SignalP"/>
    </source>
</evidence>
<evidence type="ECO:0008006" key="6">
    <source>
        <dbReference type="Google" id="ProtNLM"/>
    </source>
</evidence>
<sequence length="148" mass="15178">MKKLVSLAIAAILVFVLAVPAFALEPETQVIDLGTVDLGNGVSYHTVLTIENSALRASVKKGSITRDFSYYGAAIGSVQLNGIFSYDGHTATATSASVYHTVSNGWSYGGESSWCSGNTANMSATFSKGSASVPVSATLSCSPTGALS</sequence>
<evidence type="ECO:0000313" key="4">
    <source>
        <dbReference type="Proteomes" id="UP000431913"/>
    </source>
</evidence>
<comment type="caution">
    <text evidence="2">The sequence shown here is derived from an EMBL/GenBank/DDBJ whole genome shotgun (WGS) entry which is preliminary data.</text>
</comment>
<organism evidence="2 4">
    <name type="scientific">Ruthenibacterium lactatiformans</name>
    <dbReference type="NCBI Taxonomy" id="1550024"/>
    <lineage>
        <taxon>Bacteria</taxon>
        <taxon>Bacillati</taxon>
        <taxon>Bacillota</taxon>
        <taxon>Clostridia</taxon>
        <taxon>Eubacteriales</taxon>
        <taxon>Oscillospiraceae</taxon>
        <taxon>Ruthenibacterium</taxon>
    </lineage>
</organism>
<reference evidence="2 4" key="2">
    <citation type="submission" date="2019-08" db="EMBL/GenBank/DDBJ databases">
        <title>In-depth cultivation of the pig gut microbiome towards novel bacterial diversity and tailored functional studies.</title>
        <authorList>
            <person name="Wylensek D."/>
            <person name="Hitch T.C.A."/>
            <person name="Clavel T."/>
        </authorList>
    </citation>
    <scope>NUCLEOTIDE SEQUENCE [LARGE SCALE GENOMIC DNA]</scope>
    <source>
        <strain evidence="2 4">WCA3-601-WT-6J</strain>
    </source>
</reference>
<dbReference type="Proteomes" id="UP000472755">
    <property type="component" value="Unassembled WGS sequence"/>
</dbReference>
<proteinExistence type="predicted"/>
<evidence type="ECO:0000313" key="5">
    <source>
        <dbReference type="Proteomes" id="UP000472755"/>
    </source>
</evidence>
<reference evidence="3 5" key="1">
    <citation type="journal article" date="2019" name="Nat. Med.">
        <title>A library of human gut bacterial isolates paired with longitudinal multiomics data enables mechanistic microbiome research.</title>
        <authorList>
            <person name="Poyet M."/>
            <person name="Groussin M."/>
            <person name="Gibbons S.M."/>
            <person name="Avila-Pacheco J."/>
            <person name="Jiang X."/>
            <person name="Kearney S.M."/>
            <person name="Perrotta A.R."/>
            <person name="Berdy B."/>
            <person name="Zhao S."/>
            <person name="Lieberman T.D."/>
            <person name="Swanson P.K."/>
            <person name="Smith M."/>
            <person name="Roesemann S."/>
            <person name="Alexander J.E."/>
            <person name="Rich S.A."/>
            <person name="Livny J."/>
            <person name="Vlamakis H."/>
            <person name="Clish C."/>
            <person name="Bullock K."/>
            <person name="Deik A."/>
            <person name="Scott J."/>
            <person name="Pierce K.A."/>
            <person name="Xavier R.J."/>
            <person name="Alm E.J."/>
        </authorList>
    </citation>
    <scope>NUCLEOTIDE SEQUENCE [LARGE SCALE GENOMIC DNA]</scope>
    <source>
        <strain evidence="3 5">BIOML-A4</strain>
    </source>
</reference>
<protein>
    <recommendedName>
        <fullName evidence="6">DUF5626 domain-containing protein</fullName>
    </recommendedName>
</protein>
<name>A0A6I3R243_9FIRM</name>
<evidence type="ECO:0000313" key="3">
    <source>
        <dbReference type="EMBL" id="MTS29212.1"/>
    </source>
</evidence>